<reference evidence="4" key="1">
    <citation type="journal article" date="2019" name="Int. J. Syst. Evol. Microbiol.">
        <title>The Global Catalogue of Microorganisms (GCM) 10K type strain sequencing project: providing services to taxonomists for standard genome sequencing and annotation.</title>
        <authorList>
            <consortium name="The Broad Institute Genomics Platform"/>
            <consortium name="The Broad Institute Genome Sequencing Center for Infectious Disease"/>
            <person name="Wu L."/>
            <person name="Ma J."/>
        </authorList>
    </citation>
    <scope>NUCLEOTIDE SEQUENCE [LARGE SCALE GENOMIC DNA]</scope>
    <source>
        <strain evidence="4">JCM 18081</strain>
    </source>
</reference>
<dbReference type="RefSeq" id="WP_345617573.1">
    <property type="nucleotide sequence ID" value="NZ_BAABIG010000008.1"/>
</dbReference>
<organism evidence="3 4">
    <name type="scientific">Streptomyces ziwulingensis</name>
    <dbReference type="NCBI Taxonomy" id="1045501"/>
    <lineage>
        <taxon>Bacteria</taxon>
        <taxon>Bacillati</taxon>
        <taxon>Actinomycetota</taxon>
        <taxon>Actinomycetes</taxon>
        <taxon>Kitasatosporales</taxon>
        <taxon>Streptomycetaceae</taxon>
        <taxon>Streptomyces</taxon>
    </lineage>
</organism>
<evidence type="ECO:0000256" key="2">
    <source>
        <dbReference type="SAM" id="Phobius"/>
    </source>
</evidence>
<feature type="region of interest" description="Disordered" evidence="1">
    <location>
        <begin position="1"/>
        <end position="39"/>
    </location>
</feature>
<evidence type="ECO:0000256" key="1">
    <source>
        <dbReference type="SAM" id="MobiDB-lite"/>
    </source>
</evidence>
<feature type="compositionally biased region" description="Basic and acidic residues" evidence="1">
    <location>
        <begin position="182"/>
        <end position="196"/>
    </location>
</feature>
<accession>A0ABP9AWR8</accession>
<keyword evidence="2" id="KW-0812">Transmembrane</keyword>
<protein>
    <recommendedName>
        <fullName evidence="5">Serine/threonine protein kinase</fullName>
    </recommendedName>
</protein>
<proteinExistence type="predicted"/>
<feature type="region of interest" description="Disordered" evidence="1">
    <location>
        <begin position="180"/>
        <end position="208"/>
    </location>
</feature>
<dbReference type="EMBL" id="BAABIG010000008">
    <property type="protein sequence ID" value="GAA4787073.1"/>
    <property type="molecule type" value="Genomic_DNA"/>
</dbReference>
<feature type="transmembrane region" description="Helical" evidence="2">
    <location>
        <begin position="40"/>
        <end position="59"/>
    </location>
</feature>
<evidence type="ECO:0000313" key="4">
    <source>
        <dbReference type="Proteomes" id="UP001501265"/>
    </source>
</evidence>
<feature type="compositionally biased region" description="Basic and acidic residues" evidence="1">
    <location>
        <begin position="1"/>
        <end position="11"/>
    </location>
</feature>
<comment type="caution">
    <text evidence="3">The sequence shown here is derived from an EMBL/GenBank/DDBJ whole genome shotgun (WGS) entry which is preliminary data.</text>
</comment>
<evidence type="ECO:0000313" key="3">
    <source>
        <dbReference type="EMBL" id="GAA4787073.1"/>
    </source>
</evidence>
<keyword evidence="2" id="KW-1133">Transmembrane helix</keyword>
<keyword evidence="2" id="KW-0472">Membrane</keyword>
<evidence type="ECO:0008006" key="5">
    <source>
        <dbReference type="Google" id="ProtNLM"/>
    </source>
</evidence>
<name>A0ABP9AWR8_9ACTN</name>
<gene>
    <name evidence="3" type="ORF">GCM10023220_09070</name>
</gene>
<sequence>MGPEPEPRPETEPQPEPQPEPEPEPERPSRPSRRGRTARLIGAAAALGLLAGACAGYLVQAEREPTRLPSLSQPTLPQARGNGPEPLSAAADRRVKTDGDLRELLLKKPRGAEDIAWLAGDDGWMDLAAYADSYTQPGAAFGELVTDEFRRAAVVAWKAGDDYTVEIRLIQFRQEETAAAAERNDEAQSWADRSEDVESWPLPGTGDGKAYLQRTPGTEDGYGAVYSAEAHAWRGDITMEMWIYGTERVDKKTIMDLAERQMERL</sequence>
<feature type="region of interest" description="Disordered" evidence="1">
    <location>
        <begin position="66"/>
        <end position="89"/>
    </location>
</feature>
<dbReference type="Proteomes" id="UP001501265">
    <property type="component" value="Unassembled WGS sequence"/>
</dbReference>
<keyword evidence="4" id="KW-1185">Reference proteome</keyword>